<name>A0ABP0QCB6_9DINO</name>
<feature type="compositionally biased region" description="Basic and acidic residues" evidence="1">
    <location>
        <begin position="639"/>
        <end position="651"/>
    </location>
</feature>
<evidence type="ECO:0000313" key="2">
    <source>
        <dbReference type="EMBL" id="CAK9085268.1"/>
    </source>
</evidence>
<organism evidence="2 3">
    <name type="scientific">Durusdinium trenchii</name>
    <dbReference type="NCBI Taxonomy" id="1381693"/>
    <lineage>
        <taxon>Eukaryota</taxon>
        <taxon>Sar</taxon>
        <taxon>Alveolata</taxon>
        <taxon>Dinophyceae</taxon>
        <taxon>Suessiales</taxon>
        <taxon>Symbiodiniaceae</taxon>
        <taxon>Durusdinium</taxon>
    </lineage>
</organism>
<feature type="region of interest" description="Disordered" evidence="1">
    <location>
        <begin position="639"/>
        <end position="661"/>
    </location>
</feature>
<dbReference type="EMBL" id="CAXAMN010024284">
    <property type="protein sequence ID" value="CAK9085268.1"/>
    <property type="molecule type" value="Genomic_DNA"/>
</dbReference>
<evidence type="ECO:0000313" key="3">
    <source>
        <dbReference type="Proteomes" id="UP001642484"/>
    </source>
</evidence>
<protein>
    <submittedName>
        <fullName evidence="2">Uncharacterized protein</fullName>
    </submittedName>
</protein>
<accession>A0ABP0QCB6</accession>
<dbReference type="Proteomes" id="UP001642484">
    <property type="component" value="Unassembled WGS sequence"/>
</dbReference>
<reference evidence="2 3" key="1">
    <citation type="submission" date="2024-02" db="EMBL/GenBank/DDBJ databases">
        <authorList>
            <person name="Chen Y."/>
            <person name="Shah S."/>
            <person name="Dougan E. K."/>
            <person name="Thang M."/>
            <person name="Chan C."/>
        </authorList>
    </citation>
    <scope>NUCLEOTIDE SEQUENCE [LARGE SCALE GENOMIC DNA]</scope>
</reference>
<evidence type="ECO:0000256" key="1">
    <source>
        <dbReference type="SAM" id="MobiDB-lite"/>
    </source>
</evidence>
<sequence>MPLLIPIKALEEREKLRKTMSRFAGWSSPQLPQDVAWQFDITSMYGKKVLAVQQMKFQDGQYGPIQVLGYSGSGKGKCLGSIDRRLQLLTGEGAEFGRLVRKQSGAYELKESDTGRHRWLVQANMKFHGHEYFTVTWRPRRRLLSTVNRGEDQLSEYMKVMPTPGVDVVLVVLCCIGLFVFRIDAQEQAAEVPEADPEDAEGSGLAGDGERPEETGRGSLMMKHKAAADGRIRIPKGFTDPTSQVAAARHGTDMGDEGNPRPSVTASSDAEGAGPRGPRGSSKQALPGSGGDGEKFGDLSDVPPQRLKEVKAVIKSTRDLWQKGRVGGVSHLREWIDTLQRLSGLSRQVCLQLCVAMSRCLAAERKDEKPSRVDLQQAFVRMGGSRHACHMMMLRLHDERIVAQVIRLLAASVENAPLAAEALMRDNLDNVKLVMRSMERHLACPEVAEAGCLLIGHLCSCTATESGELMPVRVKAHRDSQNTLCREGAVEIIVDIMCLYMKDVRTMTNRAHMLMQEKLKEAEGKRQRQDELDMGLGRPDRAAVNMFGKLGGALKERILKVQANIELRQAWQKLLDLEVSVGRLLNAALQALLLLVVGNTNAIRQLSGNFYTYHLNKLLDLGEAFIGAAADAAKDAKERKEARRGMMRGEESDGEDYANPDKSLRIRGKVGRVEVPEGQERRSMLSMETLSLKCQVLVDALRGHSAKDRPTIVCKACRLFLLILEHHKGLIMKANDQGKNQCRRVELQLRNPAPSDDLHFTEIFKPLESVLAAFISVLKTHNENSPVISAVFQVIAKLRELALLSVPAGMHLNGSNAEKQWQVLIANAGEGAEYVIRKAAQRLAVALEETKKGDHRIETFHLKPNQIEGNGEWLTPRMREEVREMIHVGEARLASDHRIRRRSPGDSVLAADAFKAAWAEQEEPLRWEKIYQKQQQLKAQEKYREDKRKAKEMGISYEEFHQLELEEQARKEAADDDSSSSGMSGFEREDNPQQGVAVEEEDEVLNFDEEDVMGDVQWLRAIGFGSHDEDDFDRLWRKPITDILLRNIPERAPPDSKWAIEAAQRRRELVEQAEKTGEPLEDPDMDELLQIEMLESVQGKLKIRALVRPQDQIQANNIETRGKELTDPKGASKVIVQEVAKGFRRSGYLLPKYGFACRIQKRAASLTQLAREAQKTS</sequence>
<feature type="region of interest" description="Disordered" evidence="1">
    <location>
        <begin position="190"/>
        <end position="302"/>
    </location>
</feature>
<feature type="region of interest" description="Disordered" evidence="1">
    <location>
        <begin position="968"/>
        <end position="997"/>
    </location>
</feature>
<keyword evidence="3" id="KW-1185">Reference proteome</keyword>
<proteinExistence type="predicted"/>
<comment type="caution">
    <text evidence="2">The sequence shown here is derived from an EMBL/GenBank/DDBJ whole genome shotgun (WGS) entry which is preliminary data.</text>
</comment>
<gene>
    <name evidence="2" type="ORF">CCMP2556_LOCUS41408</name>
</gene>